<dbReference type="OrthoDB" id="240589at2"/>
<evidence type="ECO:0008006" key="4">
    <source>
        <dbReference type="Google" id="ProtNLM"/>
    </source>
</evidence>
<dbReference type="AlphaFoldDB" id="A0A1G9H1J7"/>
<dbReference type="Gene3D" id="3.30.590.20">
    <property type="match status" value="1"/>
</dbReference>
<gene>
    <name evidence="2" type="ORF">SAMN05216298_2558</name>
</gene>
<proteinExistence type="predicted"/>
<dbReference type="SUPFAM" id="SSF55931">
    <property type="entry name" value="Glutamine synthetase/guanido kinase"/>
    <property type="match status" value="1"/>
</dbReference>
<dbReference type="EMBL" id="FNGF01000003">
    <property type="protein sequence ID" value="SDL06781.1"/>
    <property type="molecule type" value="Genomic_DNA"/>
</dbReference>
<dbReference type="Pfam" id="PF04107">
    <property type="entry name" value="GCS2"/>
    <property type="match status" value="1"/>
</dbReference>
<evidence type="ECO:0000313" key="2">
    <source>
        <dbReference type="EMBL" id="SDL06781.1"/>
    </source>
</evidence>
<dbReference type="PANTHER" id="PTHR36510">
    <property type="entry name" value="GLUTAMATE--CYSTEINE LIGASE 2-RELATED"/>
    <property type="match status" value="1"/>
</dbReference>
<protein>
    <recommendedName>
        <fullName evidence="4">Glutamate--cysteine ligase</fullName>
    </recommendedName>
</protein>
<dbReference type="PANTHER" id="PTHR36510:SF3">
    <property type="entry name" value="CONSERVED PROTEIN"/>
    <property type="match status" value="1"/>
</dbReference>
<dbReference type="STRING" id="380244.SAMN05216298_2558"/>
<dbReference type="InterPro" id="IPR014746">
    <property type="entry name" value="Gln_synth/guanido_kin_cat_dom"/>
</dbReference>
<dbReference type="PIRSF" id="PIRSF012666">
    <property type="entry name" value="UCP012666"/>
    <property type="match status" value="1"/>
</dbReference>
<evidence type="ECO:0000313" key="3">
    <source>
        <dbReference type="Proteomes" id="UP000198662"/>
    </source>
</evidence>
<sequence>MGDEVSGSALKHWDHPAYSARLQAGRAALAQLLSEERLDRGRPMTGLELELDLLEPDGSPAFANDAVLEHLRTSGEEDALYGAQHELGAFNIELNLPPRLLDGAGLTWYESDLAAVLAEVREAAGKAGVQICPIGTMPTLFTDHMGVDALSSARRYRILNEEIMSQRGEDLRIDIRGAESVDFTSSSIAPESANTSVQFHLQVAPEDFARHWNAAQAFAGVQVATAANSPYLFGRQLWAETRVILFEQGTDTRRANQRAAGAKPRAWFGERWIGGVLDLFDENYRHFAPLLPLCDEEDPEAVVSRGGVPTLQELRYHNGTVYRWNRPVYDVHRGRPHVRVENRVVAAGPTAIDICANMALFYGLVAYFADAPVPLSERFEFATAAANFRAAARHGINADQVWPGMGLVPVRRLVLEELLPKAAEGLSSLGVGGRDVDRYLGVVEARCRRGVNGATWQVARVQVAEHRQRLERRDALRAMVLDYAARSADGRPVHEWDL</sequence>
<reference evidence="3" key="1">
    <citation type="submission" date="2016-10" db="EMBL/GenBank/DDBJ databases">
        <authorList>
            <person name="Varghese N."/>
            <person name="Submissions S."/>
        </authorList>
    </citation>
    <scope>NUCLEOTIDE SEQUENCE [LARGE SCALE GENOMIC DNA]</scope>
    <source>
        <strain evidence="3">CGMCC 4.3147</strain>
    </source>
</reference>
<organism evidence="2 3">
    <name type="scientific">Glycomyces sambucus</name>
    <dbReference type="NCBI Taxonomy" id="380244"/>
    <lineage>
        <taxon>Bacteria</taxon>
        <taxon>Bacillati</taxon>
        <taxon>Actinomycetota</taxon>
        <taxon>Actinomycetes</taxon>
        <taxon>Glycomycetales</taxon>
        <taxon>Glycomycetaceae</taxon>
        <taxon>Glycomyces</taxon>
    </lineage>
</organism>
<dbReference type="GO" id="GO:0016879">
    <property type="term" value="F:ligase activity, forming carbon-nitrogen bonds"/>
    <property type="evidence" value="ECO:0007669"/>
    <property type="project" value="TreeGrafter"/>
</dbReference>
<accession>A0A1G9H1J7</accession>
<dbReference type="RefSeq" id="WP_091048985.1">
    <property type="nucleotide sequence ID" value="NZ_FNGF01000003.1"/>
</dbReference>
<dbReference type="InterPro" id="IPR050141">
    <property type="entry name" value="GCL_type2/YbdK_subfam"/>
</dbReference>
<keyword evidence="3" id="KW-1185">Reference proteome</keyword>
<name>A0A1G9H1J7_9ACTN</name>
<dbReference type="Proteomes" id="UP000198662">
    <property type="component" value="Unassembled WGS sequence"/>
</dbReference>
<comment type="catalytic activity">
    <reaction evidence="1">
        <text>L-cysteine + L-glutamate + ATP = gamma-L-glutamyl-L-cysteine + ADP + phosphate + H(+)</text>
        <dbReference type="Rhea" id="RHEA:13285"/>
        <dbReference type="ChEBI" id="CHEBI:15378"/>
        <dbReference type="ChEBI" id="CHEBI:29985"/>
        <dbReference type="ChEBI" id="CHEBI:30616"/>
        <dbReference type="ChEBI" id="CHEBI:35235"/>
        <dbReference type="ChEBI" id="CHEBI:43474"/>
        <dbReference type="ChEBI" id="CHEBI:58173"/>
        <dbReference type="ChEBI" id="CHEBI:456216"/>
        <dbReference type="EC" id="6.3.2.2"/>
    </reaction>
</comment>
<dbReference type="InterPro" id="IPR006336">
    <property type="entry name" value="GCS2"/>
</dbReference>
<evidence type="ECO:0000256" key="1">
    <source>
        <dbReference type="ARBA" id="ARBA00048819"/>
    </source>
</evidence>
<dbReference type="InterPro" id="IPR016602">
    <property type="entry name" value="UCP012666"/>
</dbReference>